<dbReference type="RefSeq" id="WP_021310175.1">
    <property type="nucleotide sequence ID" value="NZ_AUSS01000019.1"/>
</dbReference>
<feature type="transmembrane region" description="Helical" evidence="1">
    <location>
        <begin position="124"/>
        <end position="142"/>
    </location>
</feature>
<dbReference type="Pfam" id="PF00884">
    <property type="entry name" value="Sulfatase"/>
    <property type="match status" value="1"/>
</dbReference>
<dbReference type="InterPro" id="IPR000917">
    <property type="entry name" value="Sulfatase_N"/>
</dbReference>
<dbReference type="GO" id="GO:0009244">
    <property type="term" value="P:lipopolysaccharide core region biosynthetic process"/>
    <property type="evidence" value="ECO:0007669"/>
    <property type="project" value="TreeGrafter"/>
</dbReference>
<evidence type="ECO:0000313" key="3">
    <source>
        <dbReference type="EMBL" id="EPZ92765.1"/>
    </source>
</evidence>
<evidence type="ECO:0000259" key="2">
    <source>
        <dbReference type="Pfam" id="PF00884"/>
    </source>
</evidence>
<gene>
    <name evidence="3" type="ORF">N207_08295</name>
</gene>
<comment type="caution">
    <text evidence="3">The sequence shown here is derived from an EMBL/GenBank/DDBJ whole genome shotgun (WGS) entry which is preliminary data.</text>
</comment>
<accession>T0F2W0</accession>
<name>T0F2W0_HELPX</name>
<dbReference type="Proteomes" id="UP000015605">
    <property type="component" value="Unassembled WGS sequence"/>
</dbReference>
<dbReference type="Gene3D" id="3.40.720.10">
    <property type="entry name" value="Alkaline Phosphatase, subunit A"/>
    <property type="match status" value="1"/>
</dbReference>
<dbReference type="InterPro" id="IPR040423">
    <property type="entry name" value="PEA_transferase"/>
</dbReference>
<dbReference type="GO" id="GO:0005886">
    <property type="term" value="C:plasma membrane"/>
    <property type="evidence" value="ECO:0007669"/>
    <property type="project" value="UniProtKB-SubCell"/>
</dbReference>
<keyword evidence="1" id="KW-1133">Transmembrane helix</keyword>
<keyword evidence="1" id="KW-0472">Membrane</keyword>
<dbReference type="GO" id="GO:0016776">
    <property type="term" value="F:phosphotransferase activity, phosphate group as acceptor"/>
    <property type="evidence" value="ECO:0007669"/>
    <property type="project" value="TreeGrafter"/>
</dbReference>
<feature type="transmembrane region" description="Helical" evidence="1">
    <location>
        <begin position="72"/>
        <end position="94"/>
    </location>
</feature>
<dbReference type="EMBL" id="AUSS01000019">
    <property type="protein sequence ID" value="EPZ92765.1"/>
    <property type="molecule type" value="Genomic_DNA"/>
</dbReference>
<protein>
    <submittedName>
        <fullName evidence="3">Sulfatase</fullName>
    </submittedName>
</protein>
<feature type="transmembrane region" description="Helical" evidence="1">
    <location>
        <begin position="41"/>
        <end position="60"/>
    </location>
</feature>
<evidence type="ECO:0000256" key="1">
    <source>
        <dbReference type="SAM" id="Phobius"/>
    </source>
</evidence>
<dbReference type="AlphaFoldDB" id="T0F2W0"/>
<evidence type="ECO:0000313" key="4">
    <source>
        <dbReference type="Proteomes" id="UP000015605"/>
    </source>
</evidence>
<feature type="domain" description="Sulfatase N-terminal" evidence="2">
    <location>
        <begin position="230"/>
        <end position="263"/>
    </location>
</feature>
<organism evidence="3 4">
    <name type="scientific">Helicobacter pylori UM114</name>
    <dbReference type="NCBI Taxonomy" id="1355531"/>
    <lineage>
        <taxon>Bacteria</taxon>
        <taxon>Pseudomonadati</taxon>
        <taxon>Campylobacterota</taxon>
        <taxon>Epsilonproteobacteria</taxon>
        <taxon>Campylobacterales</taxon>
        <taxon>Helicobacteraceae</taxon>
        <taxon>Helicobacter</taxon>
    </lineage>
</organism>
<proteinExistence type="predicted"/>
<reference evidence="3 4" key="1">
    <citation type="journal article" date="2013" name="Genome Announc.">
        <title>Multiple genome sequences of Helicobacter pylori strains of diverse disease and antibiotic resistance backgrounds from Malaysia.</title>
        <authorList>
            <person name="Rehvathy V."/>
            <person name="Tan M.H."/>
            <person name="Gunaletchumy S.P."/>
            <person name="Teh X."/>
            <person name="Wang S."/>
            <person name="Baybayan P."/>
            <person name="Singh S."/>
            <person name="Ashby M."/>
            <person name="Kaakoush N.O."/>
            <person name="Mitchell H.M."/>
            <person name="Croft L.J."/>
            <person name="Goh K.L."/>
            <person name="Loke M.F."/>
            <person name="Vadivelu J."/>
        </authorList>
    </citation>
    <scope>NUCLEOTIDE SEQUENCE [LARGE SCALE GENOMIC DNA]</scope>
    <source>
        <strain evidence="3 4">UM114</strain>
    </source>
</reference>
<keyword evidence="1" id="KW-0812">Transmembrane</keyword>
<dbReference type="PANTHER" id="PTHR30443">
    <property type="entry name" value="INNER MEMBRANE PROTEIN"/>
    <property type="match status" value="1"/>
</dbReference>
<dbReference type="PATRIC" id="fig|1355531.3.peg.979"/>
<dbReference type="InterPro" id="IPR017850">
    <property type="entry name" value="Alkaline_phosphatase_core_sf"/>
</dbReference>
<feature type="transmembrane region" description="Helical" evidence="1">
    <location>
        <begin position="147"/>
        <end position="166"/>
    </location>
</feature>
<dbReference type="PANTHER" id="PTHR30443:SF0">
    <property type="entry name" value="PHOSPHOETHANOLAMINE TRANSFERASE EPTA"/>
    <property type="match status" value="1"/>
</dbReference>
<sequence>MEKRLKFLKFFAKSVILDEKFLMFLLCNALSNAYKNSDLFSFSKGFLGAFLIGFVVYYCCSLIPKKRLQYSLEWLFIGSGIIFSVAEIFTLFMFKMPFSKGLIDTLLATNSSETMAFVKSYKNYLFYYAFILIALLIAIKIIRFRALVPGVIASVLSLSILTIGSVRHVKYLTSNDAILKKSLRSLSLARGFYSAYLSLSDRQQAIKFYSFLNNLYLPNGYLSSTGDVENVVLVIGESASRNFMQLYGYGVPNNPLLNKLANERERERERVTTCSCFLTP</sequence>